<dbReference type="HOGENOM" id="CLU_062918_1_0_1"/>
<evidence type="ECO:0000313" key="2">
    <source>
        <dbReference type="EMBL" id="EGT47223.1"/>
    </source>
</evidence>
<dbReference type="EMBL" id="GL379819">
    <property type="protein sequence ID" value="EGT47223.1"/>
    <property type="molecule type" value="Genomic_DNA"/>
</dbReference>
<dbReference type="eggNOG" id="KOG3744">
    <property type="taxonomic scope" value="Eukaryota"/>
</dbReference>
<evidence type="ECO:0000256" key="1">
    <source>
        <dbReference type="SAM" id="Phobius"/>
    </source>
</evidence>
<name>G0MXN6_CAEBE</name>
<organism evidence="3">
    <name type="scientific">Caenorhabditis brenneri</name>
    <name type="common">Nematode worm</name>
    <dbReference type="NCBI Taxonomy" id="135651"/>
    <lineage>
        <taxon>Eukaryota</taxon>
        <taxon>Metazoa</taxon>
        <taxon>Ecdysozoa</taxon>
        <taxon>Nematoda</taxon>
        <taxon>Chromadorea</taxon>
        <taxon>Rhabditida</taxon>
        <taxon>Rhabditina</taxon>
        <taxon>Rhabditomorpha</taxon>
        <taxon>Rhabditoidea</taxon>
        <taxon>Rhabditidae</taxon>
        <taxon>Peloderinae</taxon>
        <taxon>Caenorhabditis</taxon>
    </lineage>
</organism>
<accession>G0MXN6</accession>
<feature type="transmembrane region" description="Helical" evidence="1">
    <location>
        <begin position="230"/>
        <end position="250"/>
    </location>
</feature>
<feature type="transmembrane region" description="Helical" evidence="1">
    <location>
        <begin position="106"/>
        <end position="127"/>
    </location>
</feature>
<dbReference type="GO" id="GO:0006986">
    <property type="term" value="P:response to unfolded protein"/>
    <property type="evidence" value="ECO:0007669"/>
    <property type="project" value="InterPro"/>
</dbReference>
<dbReference type="OrthoDB" id="5920264at2759"/>
<dbReference type="PANTHER" id="PTHR12740">
    <property type="entry name" value="JNK1/MAPK8-ASSOCIATED MEMBRANE PROTEIN"/>
    <property type="match status" value="1"/>
</dbReference>
<dbReference type="STRING" id="135651.G0MXN6"/>
<feature type="transmembrane region" description="Helical" evidence="1">
    <location>
        <begin position="176"/>
        <end position="199"/>
    </location>
</feature>
<reference evidence="3" key="1">
    <citation type="submission" date="2011-07" db="EMBL/GenBank/DDBJ databases">
        <authorList>
            <consortium name="Caenorhabditis brenneri Sequencing and Analysis Consortium"/>
            <person name="Wilson R.K."/>
        </authorList>
    </citation>
    <scope>NUCLEOTIDE SEQUENCE [LARGE SCALE GENOMIC DNA]</scope>
    <source>
        <strain evidence="3">PB2801</strain>
    </source>
</reference>
<sequence>MSMLPGHASTTPSACLGFCGRTILLSNYSEDLASASTTSFSSSLSRCGPCSFGYRNNAVSICEPCDTPLQPYDWMYLLFVAILPLLLHMQFIRAARKYCRTRYFEVSEYLCVILENVIACIIAVLVYPPRFSFLLNGCTKTDIKEWYPACYNPRIGFTKTMRCTYEVVFPLYSITFIHHLILIAATLVLRSTLYCALLYKAYNAKPFYAAIISVPILAAMHAIFSGVVFYSFPYILLIGSLWAMCFHLALEGKRPFKEMIVRLATSPTHLAFLSISMLMLSFGVVAIITPLDFPYRWSLLCVVPVPFIFYLVTIPFTNPTTTMRLN</sequence>
<dbReference type="AlphaFoldDB" id="G0MXN6"/>
<dbReference type="InterPro" id="IPR008485">
    <property type="entry name" value="JAMP"/>
</dbReference>
<evidence type="ECO:0000313" key="3">
    <source>
        <dbReference type="Proteomes" id="UP000008068"/>
    </source>
</evidence>
<keyword evidence="1" id="KW-1133">Transmembrane helix</keyword>
<dbReference type="GO" id="GO:0036503">
    <property type="term" value="P:ERAD pathway"/>
    <property type="evidence" value="ECO:0007669"/>
    <property type="project" value="TreeGrafter"/>
</dbReference>
<dbReference type="FunCoup" id="G0MXN6">
    <property type="interactions" value="2283"/>
</dbReference>
<dbReference type="PANTHER" id="PTHR12740:SF4">
    <property type="entry name" value="JNK1_MAPK8-ASSOCIATED MEMBRANE PROTEIN"/>
    <property type="match status" value="1"/>
</dbReference>
<dbReference type="Proteomes" id="UP000008068">
    <property type="component" value="Unassembled WGS sequence"/>
</dbReference>
<dbReference type="Pfam" id="PF05571">
    <property type="entry name" value="JAMP"/>
    <property type="match status" value="1"/>
</dbReference>
<keyword evidence="1" id="KW-0472">Membrane</keyword>
<feature type="transmembrane region" description="Helical" evidence="1">
    <location>
        <begin position="270"/>
        <end position="291"/>
    </location>
</feature>
<proteinExistence type="predicted"/>
<feature type="transmembrane region" description="Helical" evidence="1">
    <location>
        <begin position="74"/>
        <end position="94"/>
    </location>
</feature>
<feature type="transmembrane region" description="Helical" evidence="1">
    <location>
        <begin position="206"/>
        <end position="224"/>
    </location>
</feature>
<keyword evidence="1" id="KW-0812">Transmembrane</keyword>
<dbReference type="GO" id="GO:0031625">
    <property type="term" value="F:ubiquitin protein ligase binding"/>
    <property type="evidence" value="ECO:0007669"/>
    <property type="project" value="TreeGrafter"/>
</dbReference>
<feature type="transmembrane region" description="Helical" evidence="1">
    <location>
        <begin position="297"/>
        <end position="316"/>
    </location>
</feature>
<gene>
    <name evidence="2" type="primary">Cbn-jamp-1</name>
    <name evidence="2" type="ORF">CAEBREN_06113</name>
</gene>
<protein>
    <submittedName>
        <fullName evidence="2">CBN-JAMP-1 protein</fullName>
    </submittedName>
</protein>
<dbReference type="OMA" id="CPGIYCG"/>
<dbReference type="GO" id="GO:0016020">
    <property type="term" value="C:membrane"/>
    <property type="evidence" value="ECO:0007669"/>
    <property type="project" value="InterPro"/>
</dbReference>
<dbReference type="InParanoid" id="G0MXN6"/>
<keyword evidence="3" id="KW-1185">Reference proteome</keyword>